<keyword evidence="2" id="KW-1133">Transmembrane helix</keyword>
<organism evidence="3">
    <name type="scientific">Bacillus aerius</name>
    <dbReference type="NCBI Taxonomy" id="293388"/>
    <lineage>
        <taxon>Bacteria</taxon>
        <taxon>Bacillati</taxon>
        <taxon>Bacillota</taxon>
        <taxon>Bacilli</taxon>
        <taxon>Bacillales</taxon>
        <taxon>Bacillaceae</taxon>
        <taxon>Bacillus</taxon>
    </lineage>
</organism>
<reference evidence="3" key="1">
    <citation type="submission" date="2024-07" db="EMBL/GenBank/DDBJ databases">
        <authorList>
            <person name="Wang K."/>
            <person name="Liang S."/>
            <person name="Wang S."/>
        </authorList>
    </citation>
    <scope>NUCLEOTIDE SEQUENCE</scope>
    <source>
        <strain evidence="3">KW1</strain>
    </source>
</reference>
<proteinExistence type="predicted"/>
<evidence type="ECO:0000256" key="2">
    <source>
        <dbReference type="SAM" id="Phobius"/>
    </source>
</evidence>
<protein>
    <submittedName>
        <fullName evidence="3">DUF1433 domain-containing protein</fullName>
    </submittedName>
</protein>
<feature type="compositionally biased region" description="Basic and acidic residues" evidence="1">
    <location>
        <begin position="40"/>
        <end position="52"/>
    </location>
</feature>
<dbReference type="EMBL" id="CP162911">
    <property type="protein sequence ID" value="XDL61282.1"/>
    <property type="molecule type" value="Genomic_DNA"/>
</dbReference>
<gene>
    <name evidence="3" type="ORF">AB4922_18310</name>
</gene>
<feature type="transmembrane region" description="Helical" evidence="2">
    <location>
        <begin position="7"/>
        <end position="24"/>
    </location>
</feature>
<dbReference type="Gene3D" id="3.10.450.130">
    <property type="entry name" value="folded 79 residue fragment of lin0334 like domains"/>
    <property type="match status" value="1"/>
</dbReference>
<keyword evidence="2" id="KW-0472">Membrane</keyword>
<sequence>MKNTIKVVIILFTIVIILIVSLIIQQDKKEKSNDSGGETVVKEKSDQEKAEEFAEKMKPKIEERLHKKDIYHFIEKITFKKKVSISPMGYVTVDGYINDDPEKFYFSASLMHKSNEIGSMSFSPELSYRFKDWNKYKDEPEIKENYLNRLSKKEREQYLKDIGEKE</sequence>
<dbReference type="AlphaFoldDB" id="A0AB39J5I1"/>
<evidence type="ECO:0000313" key="3">
    <source>
        <dbReference type="EMBL" id="XDL61282.1"/>
    </source>
</evidence>
<feature type="region of interest" description="Disordered" evidence="1">
    <location>
        <begin position="31"/>
        <end position="52"/>
    </location>
</feature>
<dbReference type="RefSeq" id="WP_019743871.1">
    <property type="nucleotide sequence ID" value="NZ_CP162911.1"/>
</dbReference>
<accession>A0AB39J5I1</accession>
<evidence type="ECO:0000256" key="1">
    <source>
        <dbReference type="SAM" id="MobiDB-lite"/>
    </source>
</evidence>
<name>A0AB39J5I1_9BACI</name>
<keyword evidence="2" id="KW-0812">Transmembrane</keyword>